<accession>A0A1H2DMN6</accession>
<organism evidence="1 2">
    <name type="scientific">Desulfobacula phenolica</name>
    <dbReference type="NCBI Taxonomy" id="90732"/>
    <lineage>
        <taxon>Bacteria</taxon>
        <taxon>Pseudomonadati</taxon>
        <taxon>Thermodesulfobacteriota</taxon>
        <taxon>Desulfobacteria</taxon>
        <taxon>Desulfobacterales</taxon>
        <taxon>Desulfobacteraceae</taxon>
        <taxon>Desulfobacula</taxon>
    </lineage>
</organism>
<dbReference type="EMBL" id="FNLL01000001">
    <property type="protein sequence ID" value="SDT84183.1"/>
    <property type="molecule type" value="Genomic_DNA"/>
</dbReference>
<keyword evidence="1" id="KW-0378">Hydrolase</keyword>
<sequence length="391" mass="45348">MPEYSNFNHALCACQCYEAVFLYFSCFESYGYYKIPSMKLSVPFIPDEKYTNFLKNKTRNIESVYFSLHSGQVLDSRMRCKTATPHELSKGLQHLKSVKKYCLLNSRFINPNLYHDTQFLNQTLDKLEYLVSHANINGIVFCDAYFLNALSATKRDITGFLEAVPGINFMIDSYQKAASMFEFIRQTRFKFPKKIVLDRSLNRNIRQLEKTGSEIKKAGNQIKIELLANEGCIYHCPFKLTHDAQISFSNTGLIPDKSFQTNLTIGCHAWFYKTPANFLKSPFIRPEDIDMYTQTADTIKLCGRTLGVNFLYKCISAYVEKSYNGNLFNLMDATHWLSDVYHIENKKLDPGFFKLLTSCTKNCKNCNVCRDLFLKTARQKPFKLKQYKDYL</sequence>
<proteinExistence type="predicted"/>
<dbReference type="AlphaFoldDB" id="A0A1H2DMN6"/>
<evidence type="ECO:0000313" key="2">
    <source>
        <dbReference type="Proteomes" id="UP000199608"/>
    </source>
</evidence>
<gene>
    <name evidence="1" type="ORF">SAMN04487931_101152</name>
</gene>
<keyword evidence="2" id="KW-1185">Reference proteome</keyword>
<dbReference type="GO" id="GO:0008233">
    <property type="term" value="F:peptidase activity"/>
    <property type="evidence" value="ECO:0007669"/>
    <property type="project" value="UniProtKB-KW"/>
</dbReference>
<evidence type="ECO:0000313" key="1">
    <source>
        <dbReference type="EMBL" id="SDT84183.1"/>
    </source>
</evidence>
<reference evidence="2" key="1">
    <citation type="submission" date="2016-10" db="EMBL/GenBank/DDBJ databases">
        <authorList>
            <person name="Varghese N."/>
            <person name="Submissions S."/>
        </authorList>
    </citation>
    <scope>NUCLEOTIDE SEQUENCE [LARGE SCALE GENOMIC DNA]</scope>
    <source>
        <strain evidence="2">DSM 3384</strain>
    </source>
</reference>
<name>A0A1H2DMN6_9BACT</name>
<protein>
    <submittedName>
        <fullName evidence="1">Collagenase-like protease, PrtC family</fullName>
    </submittedName>
</protein>
<dbReference type="GO" id="GO:0006508">
    <property type="term" value="P:proteolysis"/>
    <property type="evidence" value="ECO:0007669"/>
    <property type="project" value="UniProtKB-KW"/>
</dbReference>
<keyword evidence="1" id="KW-0645">Protease</keyword>
<dbReference type="Proteomes" id="UP000199608">
    <property type="component" value="Unassembled WGS sequence"/>
</dbReference>